<feature type="signal peptide" evidence="1">
    <location>
        <begin position="1"/>
        <end position="16"/>
    </location>
</feature>
<evidence type="ECO:0008006" key="6">
    <source>
        <dbReference type="Google" id="ProtNLM"/>
    </source>
</evidence>
<dbReference type="KEGG" id="ptkz:JDV02_005641"/>
<dbReference type="GO" id="GO:0006508">
    <property type="term" value="P:proteolysis"/>
    <property type="evidence" value="ECO:0007669"/>
    <property type="project" value="InterPro"/>
</dbReference>
<gene>
    <name evidence="4" type="ORF">JDV02_005641</name>
</gene>
<proteinExistence type="predicted"/>
<protein>
    <recommendedName>
        <fullName evidence="6">Tail specific protease domain-containing protein</fullName>
    </recommendedName>
</protein>
<sequence>MNLRVTVIALIKLASAAINHEIDPAPCKILSDAYKAANAAGQPLDVNIPPSVGIACLRSVPVDRERDLKLIDYIIPYISFQSTIEMLKSPPEEYLLDGVDILGGIQTIKEKLHNGQYSSQYEVMSDLRSIFAAASDSHFDYRPAILNTFEFKRPGLNLVTISKDGVALPKVYMAPDIVNEDNAADVVNIDGVPVFDFLEKEAVYQKCQDPDAQYNSLFNSLPSLATQGLGGTLITRFEVPDNHTVQFSNGTSRVTQNYVSFLPGVNFTDVDSGDAFHRKFELPPATVPNAKSEDFPVASPIQKESPVLADASFPEPVAKHSKGSIAGYFLNGPGFEDTVVLSLLRFVPIHLNEPFNFTDFVLEARDVVVKTVQKARKENRDKLLIDLSANIGGSIAMAADVYALLFPQAQFNNFGRLRATESLKLLAQADYSATRELFNIPNFPLDQNNRTLGNASDFIGPYTVKGETVTAAYQFDRTKPEIPPNFYVNAQGPGPAPIPEQPFKPENILIITDGTCASACTILTGLLTRNQGVRTVALGGRPLPYPMQAMGGVKGTLFTGFSSIHYTFKQLASFASANPQMADVFKGLQGAIPSNETAPLLPLIENSGGVNSRSDYTKEDLEGYPVHFKYEAANCKLFYTRQMALDVSETWRRAATVAWKNGSCVPGSTVNNDGTIGSRAVPFNSRVKSRAPGIKTPKPLAPATL</sequence>
<evidence type="ECO:0000313" key="4">
    <source>
        <dbReference type="EMBL" id="UNI19459.1"/>
    </source>
</evidence>
<dbReference type="InterPro" id="IPR029045">
    <property type="entry name" value="ClpP/crotonase-like_dom_sf"/>
</dbReference>
<feature type="domain" description="CPAF-like PDZ" evidence="3">
    <location>
        <begin position="151"/>
        <end position="261"/>
    </location>
</feature>
<dbReference type="Pfam" id="PF03572">
    <property type="entry name" value="Peptidase_S41"/>
    <property type="match status" value="1"/>
</dbReference>
<dbReference type="Pfam" id="PF23658">
    <property type="entry name" value="PDZ_CPAF_rel"/>
    <property type="match status" value="1"/>
</dbReference>
<dbReference type="RefSeq" id="XP_047842940.1">
    <property type="nucleotide sequence ID" value="XM_047986956.1"/>
</dbReference>
<dbReference type="InterPro" id="IPR005151">
    <property type="entry name" value="Tail-specific_protease"/>
</dbReference>
<dbReference type="SUPFAM" id="SSF52096">
    <property type="entry name" value="ClpP/crotonase"/>
    <property type="match status" value="1"/>
</dbReference>
<dbReference type="OrthoDB" id="27214at2759"/>
<dbReference type="Gene3D" id="3.90.226.10">
    <property type="entry name" value="2-enoyl-CoA Hydratase, Chain A, domain 1"/>
    <property type="match status" value="1"/>
</dbReference>
<evidence type="ECO:0000256" key="1">
    <source>
        <dbReference type="SAM" id="SignalP"/>
    </source>
</evidence>
<dbReference type="Proteomes" id="UP000829364">
    <property type="component" value="Chromosome 5"/>
</dbReference>
<dbReference type="PANTHER" id="PTHR37049">
    <property type="entry name" value="PEPTIDASE S41 FAMILY PROTEIN"/>
    <property type="match status" value="1"/>
</dbReference>
<feature type="domain" description="Tail specific protease" evidence="2">
    <location>
        <begin position="358"/>
        <end position="532"/>
    </location>
</feature>
<accession>A0A9Q8VC23</accession>
<keyword evidence="5" id="KW-1185">Reference proteome</keyword>
<reference evidence="4" key="1">
    <citation type="submission" date="2021-11" db="EMBL/GenBank/DDBJ databases">
        <title>Purpureocillium_takamizusanense_genome.</title>
        <authorList>
            <person name="Nguyen N.-H."/>
        </authorList>
    </citation>
    <scope>NUCLEOTIDE SEQUENCE</scope>
    <source>
        <strain evidence="4">PT3</strain>
    </source>
</reference>
<name>A0A9Q8VC23_9HYPO</name>
<dbReference type="AlphaFoldDB" id="A0A9Q8VC23"/>
<evidence type="ECO:0000313" key="5">
    <source>
        <dbReference type="Proteomes" id="UP000829364"/>
    </source>
</evidence>
<dbReference type="EMBL" id="CP086358">
    <property type="protein sequence ID" value="UNI19459.1"/>
    <property type="molecule type" value="Genomic_DNA"/>
</dbReference>
<keyword evidence="1" id="KW-0732">Signal</keyword>
<dbReference type="InterPro" id="IPR052766">
    <property type="entry name" value="S41A_metabolite_peptidase"/>
</dbReference>
<dbReference type="InterPro" id="IPR056186">
    <property type="entry name" value="PDZ_CPAF-rel"/>
</dbReference>
<organism evidence="4 5">
    <name type="scientific">Purpureocillium takamizusanense</name>
    <dbReference type="NCBI Taxonomy" id="2060973"/>
    <lineage>
        <taxon>Eukaryota</taxon>
        <taxon>Fungi</taxon>
        <taxon>Dikarya</taxon>
        <taxon>Ascomycota</taxon>
        <taxon>Pezizomycotina</taxon>
        <taxon>Sordariomycetes</taxon>
        <taxon>Hypocreomycetidae</taxon>
        <taxon>Hypocreales</taxon>
        <taxon>Ophiocordycipitaceae</taxon>
        <taxon>Purpureocillium</taxon>
    </lineage>
</organism>
<evidence type="ECO:0000259" key="3">
    <source>
        <dbReference type="Pfam" id="PF23658"/>
    </source>
</evidence>
<dbReference type="GO" id="GO:0008236">
    <property type="term" value="F:serine-type peptidase activity"/>
    <property type="evidence" value="ECO:0007669"/>
    <property type="project" value="InterPro"/>
</dbReference>
<feature type="chain" id="PRO_5040360641" description="Tail specific protease domain-containing protein" evidence="1">
    <location>
        <begin position="17"/>
        <end position="705"/>
    </location>
</feature>
<evidence type="ECO:0000259" key="2">
    <source>
        <dbReference type="Pfam" id="PF03572"/>
    </source>
</evidence>
<dbReference type="GeneID" id="72067590"/>
<dbReference type="PANTHER" id="PTHR37049:SF4">
    <property type="entry name" value="RHODANESE DOMAIN-CONTAINING PROTEIN"/>
    <property type="match status" value="1"/>
</dbReference>